<dbReference type="AlphaFoldDB" id="A0AAE3NPT8"/>
<evidence type="ECO:0000256" key="8">
    <source>
        <dbReference type="ARBA" id="ARBA00023033"/>
    </source>
</evidence>
<evidence type="ECO:0000313" key="13">
    <source>
        <dbReference type="Proteomes" id="UP001220964"/>
    </source>
</evidence>
<comment type="similarity">
    <text evidence="2">Belongs to the nitronate monooxygenase family. NMO class I subfamily.</text>
</comment>
<evidence type="ECO:0000256" key="7">
    <source>
        <dbReference type="ARBA" id="ARBA00023002"/>
    </source>
</evidence>
<keyword evidence="13" id="KW-1185">Reference proteome</keyword>
<dbReference type="GO" id="GO:0009636">
    <property type="term" value="P:response to toxic substance"/>
    <property type="evidence" value="ECO:0007669"/>
    <property type="project" value="UniProtKB-KW"/>
</dbReference>
<evidence type="ECO:0000256" key="11">
    <source>
        <dbReference type="ARBA" id="ARBA00067136"/>
    </source>
</evidence>
<dbReference type="InterPro" id="IPR004136">
    <property type="entry name" value="NMO"/>
</dbReference>
<dbReference type="FunFam" id="3.20.20.70:FF:000154">
    <property type="entry name" value="Probable nitronate monooxygenase"/>
    <property type="match status" value="1"/>
</dbReference>
<dbReference type="GO" id="GO:0000166">
    <property type="term" value="F:nucleotide binding"/>
    <property type="evidence" value="ECO:0007669"/>
    <property type="project" value="UniProtKB-KW"/>
</dbReference>
<dbReference type="PANTHER" id="PTHR42747:SF3">
    <property type="entry name" value="NITRONATE MONOOXYGENASE-RELATED"/>
    <property type="match status" value="1"/>
</dbReference>
<dbReference type="GO" id="GO:0018580">
    <property type="term" value="F:nitronate monooxygenase activity"/>
    <property type="evidence" value="ECO:0007669"/>
    <property type="project" value="InterPro"/>
</dbReference>
<organism evidence="12 13">
    <name type="scientific">Psychromarinibacter sediminicola</name>
    <dbReference type="NCBI Taxonomy" id="3033385"/>
    <lineage>
        <taxon>Bacteria</taxon>
        <taxon>Pseudomonadati</taxon>
        <taxon>Pseudomonadota</taxon>
        <taxon>Alphaproteobacteria</taxon>
        <taxon>Rhodobacterales</taxon>
        <taxon>Paracoccaceae</taxon>
        <taxon>Psychromarinibacter</taxon>
    </lineage>
</organism>
<evidence type="ECO:0000256" key="2">
    <source>
        <dbReference type="ARBA" id="ARBA00009881"/>
    </source>
</evidence>
<keyword evidence="3" id="KW-0216">Detoxification</keyword>
<dbReference type="CDD" id="cd04730">
    <property type="entry name" value="NPD_like"/>
    <property type="match status" value="1"/>
</dbReference>
<comment type="cofactor">
    <cofactor evidence="1">
        <name>FMN</name>
        <dbReference type="ChEBI" id="CHEBI:58210"/>
    </cofactor>
</comment>
<protein>
    <recommendedName>
        <fullName evidence="11">Nitronate monooxygenase</fullName>
    </recommendedName>
    <alternativeName>
        <fullName evidence="9">Propionate 3-nitronate monooxygenase</fullName>
    </alternativeName>
</protein>
<dbReference type="InterPro" id="IPR013785">
    <property type="entry name" value="Aldolase_TIM"/>
</dbReference>
<evidence type="ECO:0000256" key="1">
    <source>
        <dbReference type="ARBA" id="ARBA00001917"/>
    </source>
</evidence>
<sequence length="357" mass="36285">MWPDPRLCELFGIAHPILQSPMVGSDSPDLAAAVGAAGGLGAMGTGMLDGDAVTGMVERYRGLSNRPVNLNFFAHAGGAQDAQAVARAVEKLRPWYDRYGLGAPPAELPDVPPGFGPERLELTLRLRPAVASFHFGLPEAEAMAALKDAGILVISTATTVAEARALEAAGVDAIVAQGYEAGGHRGSHAPTAPGDGVGTLALVPQVVDAVRVPVIAAGGIADGRGIAAALALGAAGVQIGTAFLRCPEAATDATRRAELATTRDSDTVFTAAVSGRAARGRRSAFADAMAEAGADMPLFPSPYSLTRPLLAASAEAGDEAVHFRLYGQAGALAREMPAADLVARLVEETGAAVARLG</sequence>
<reference evidence="12" key="1">
    <citation type="submission" date="2023-03" db="EMBL/GenBank/DDBJ databases">
        <title>Multiphase analysis and comparison of six strains from genera Psychromarinibacter, Lutimaribacter, and Maritimibacter, including a novel species: Psychromarinibacter sediminicola sp. nov.</title>
        <authorList>
            <person name="Wang Y.-H."/>
            <person name="Ye M.-Q."/>
            <person name="Du Z.-J."/>
        </authorList>
    </citation>
    <scope>NUCLEOTIDE SEQUENCE</scope>
    <source>
        <strain evidence="12">C21-152</strain>
    </source>
</reference>
<dbReference type="Gene3D" id="3.20.20.70">
    <property type="entry name" value="Aldolase class I"/>
    <property type="match status" value="1"/>
</dbReference>
<keyword evidence="4" id="KW-0285">Flavoprotein</keyword>
<dbReference type="EMBL" id="JARGYC010000006">
    <property type="protein sequence ID" value="MDF0599817.1"/>
    <property type="molecule type" value="Genomic_DNA"/>
</dbReference>
<evidence type="ECO:0000256" key="3">
    <source>
        <dbReference type="ARBA" id="ARBA00022575"/>
    </source>
</evidence>
<dbReference type="RefSeq" id="WP_275565961.1">
    <property type="nucleotide sequence ID" value="NZ_JARGYC010000006.1"/>
</dbReference>
<keyword evidence="8 12" id="KW-0503">Monooxygenase</keyword>
<dbReference type="Pfam" id="PF03060">
    <property type="entry name" value="NMO"/>
    <property type="match status" value="1"/>
</dbReference>
<gene>
    <name evidence="12" type="ORF">P1J78_03635</name>
</gene>
<name>A0AAE3NPT8_9RHOB</name>
<keyword evidence="7" id="KW-0560">Oxidoreductase</keyword>
<comment type="caution">
    <text evidence="12">The sequence shown here is derived from an EMBL/GenBank/DDBJ whole genome shotgun (WGS) entry which is preliminary data.</text>
</comment>
<evidence type="ECO:0000256" key="6">
    <source>
        <dbReference type="ARBA" id="ARBA00022741"/>
    </source>
</evidence>
<evidence type="ECO:0000256" key="10">
    <source>
        <dbReference type="ARBA" id="ARBA00049401"/>
    </source>
</evidence>
<comment type="catalytic activity">
    <reaction evidence="10">
        <text>3 propionate 3-nitronate + 3 O2 + H2O = 3 3-oxopropanoate + 2 nitrate + nitrite + H2O2 + 3 H(+)</text>
        <dbReference type="Rhea" id="RHEA:57332"/>
        <dbReference type="ChEBI" id="CHEBI:15377"/>
        <dbReference type="ChEBI" id="CHEBI:15378"/>
        <dbReference type="ChEBI" id="CHEBI:15379"/>
        <dbReference type="ChEBI" id="CHEBI:16240"/>
        <dbReference type="ChEBI" id="CHEBI:16301"/>
        <dbReference type="ChEBI" id="CHEBI:17632"/>
        <dbReference type="ChEBI" id="CHEBI:33190"/>
        <dbReference type="ChEBI" id="CHEBI:136067"/>
    </reaction>
</comment>
<dbReference type="SUPFAM" id="SSF51412">
    <property type="entry name" value="Inosine monophosphate dehydrogenase (IMPDH)"/>
    <property type="match status" value="1"/>
</dbReference>
<keyword evidence="6" id="KW-0547">Nucleotide-binding</keyword>
<dbReference type="Proteomes" id="UP001220964">
    <property type="component" value="Unassembled WGS sequence"/>
</dbReference>
<evidence type="ECO:0000256" key="4">
    <source>
        <dbReference type="ARBA" id="ARBA00022630"/>
    </source>
</evidence>
<evidence type="ECO:0000313" key="12">
    <source>
        <dbReference type="EMBL" id="MDF0599817.1"/>
    </source>
</evidence>
<evidence type="ECO:0000256" key="5">
    <source>
        <dbReference type="ARBA" id="ARBA00022643"/>
    </source>
</evidence>
<accession>A0AAE3NPT8</accession>
<proteinExistence type="inferred from homology"/>
<keyword evidence="5" id="KW-0288">FMN</keyword>
<dbReference type="PANTHER" id="PTHR42747">
    <property type="entry name" value="NITRONATE MONOOXYGENASE-RELATED"/>
    <property type="match status" value="1"/>
</dbReference>
<evidence type="ECO:0000256" key="9">
    <source>
        <dbReference type="ARBA" id="ARBA00031155"/>
    </source>
</evidence>